<evidence type="ECO:0000256" key="1">
    <source>
        <dbReference type="SAM" id="Coils"/>
    </source>
</evidence>
<dbReference type="AlphaFoldDB" id="A0A7S3Z8C2"/>
<feature type="region of interest" description="Disordered" evidence="2">
    <location>
        <begin position="94"/>
        <end position="115"/>
    </location>
</feature>
<feature type="signal peptide" evidence="3">
    <location>
        <begin position="1"/>
        <end position="17"/>
    </location>
</feature>
<feature type="region of interest" description="Disordered" evidence="2">
    <location>
        <begin position="161"/>
        <end position="195"/>
    </location>
</feature>
<protein>
    <submittedName>
        <fullName evidence="4">Uncharacterized protein</fullName>
    </submittedName>
</protein>
<feature type="compositionally biased region" description="Basic and acidic residues" evidence="2">
    <location>
        <begin position="176"/>
        <end position="186"/>
    </location>
</feature>
<reference evidence="4" key="1">
    <citation type="submission" date="2021-01" db="EMBL/GenBank/DDBJ databases">
        <authorList>
            <person name="Corre E."/>
            <person name="Pelletier E."/>
            <person name="Niang G."/>
            <person name="Scheremetjew M."/>
            <person name="Finn R."/>
            <person name="Kale V."/>
            <person name="Holt S."/>
            <person name="Cochrane G."/>
            <person name="Meng A."/>
            <person name="Brown T."/>
            <person name="Cohen L."/>
        </authorList>
    </citation>
    <scope>NUCLEOTIDE SEQUENCE</scope>
    <source>
        <strain evidence="4">CCCM811</strain>
    </source>
</reference>
<evidence type="ECO:0000313" key="4">
    <source>
        <dbReference type="EMBL" id="CAE0674968.1"/>
    </source>
</evidence>
<dbReference type="EMBL" id="HBIV01037609">
    <property type="protein sequence ID" value="CAE0674968.1"/>
    <property type="molecule type" value="Transcribed_RNA"/>
</dbReference>
<name>A0A7S3Z8C2_9EUKA</name>
<organism evidence="4">
    <name type="scientific">Lotharella globosa</name>
    <dbReference type="NCBI Taxonomy" id="91324"/>
    <lineage>
        <taxon>Eukaryota</taxon>
        <taxon>Sar</taxon>
        <taxon>Rhizaria</taxon>
        <taxon>Cercozoa</taxon>
        <taxon>Chlorarachniophyceae</taxon>
        <taxon>Lotharella</taxon>
    </lineage>
</organism>
<sequence>MLLAVLLLATHPCATHGQAASSQGIRSATTQTMRLGSDFSRINSGKRTSSAYRPNALPYGAAVQGIGPALEMARRKGDTAAIQVLEAAAGISSASTAPAAATTRPSSAGFSSAPSKSYTGPLPYGAAVQGIGQALEMAERRGDHEAIRILESALRSEAKSSSLDSRVEGLGPAVEAARRKQAEPTGKKASASTRRVSAALRAPAQWMATSASAVKRVFKFQKNGSGEKKATPNMASAGSTSIFRKALSFRNKKKEELDSIAKDLERIQDEMQVLRSRVRGQRKDWWNDSKVQALTTELNEAYDKQKALRGIRTRSFTAPTVPAFLRAFSFRQKSKEEQKPKIFMTQSPEVAANPKPVELTRTTMSSLPYGAAIHGINPALEIARRKGDVAAEKLLERARAQMGY</sequence>
<proteinExistence type="predicted"/>
<gene>
    <name evidence="4" type="ORF">LGLO00237_LOCUS26744</name>
</gene>
<evidence type="ECO:0000256" key="2">
    <source>
        <dbReference type="SAM" id="MobiDB-lite"/>
    </source>
</evidence>
<keyword evidence="3" id="KW-0732">Signal</keyword>
<accession>A0A7S3Z8C2</accession>
<feature type="chain" id="PRO_5031175414" evidence="3">
    <location>
        <begin position="18"/>
        <end position="404"/>
    </location>
</feature>
<keyword evidence="1" id="KW-0175">Coiled coil</keyword>
<feature type="coiled-coil region" evidence="1">
    <location>
        <begin position="250"/>
        <end position="284"/>
    </location>
</feature>
<evidence type="ECO:0000256" key="3">
    <source>
        <dbReference type="SAM" id="SignalP"/>
    </source>
</evidence>